<dbReference type="STRING" id="1300347.I601_0951"/>
<evidence type="ECO:0000313" key="4">
    <source>
        <dbReference type="EMBL" id="ANH37394.1"/>
    </source>
</evidence>
<gene>
    <name evidence="4" type="ORF">I601_0951</name>
</gene>
<dbReference type="Pfam" id="PF22599">
    <property type="entry name" value="SecDF_P1_head"/>
    <property type="match status" value="1"/>
</dbReference>
<organism evidence="4 5">
    <name type="scientific">Nocardioides dokdonensis FR1436</name>
    <dbReference type="NCBI Taxonomy" id="1300347"/>
    <lineage>
        <taxon>Bacteria</taxon>
        <taxon>Bacillati</taxon>
        <taxon>Actinomycetota</taxon>
        <taxon>Actinomycetes</taxon>
        <taxon>Propionibacteriales</taxon>
        <taxon>Nocardioidaceae</taxon>
        <taxon>Nocardioides</taxon>
    </lineage>
</organism>
<feature type="signal peptide" evidence="2">
    <location>
        <begin position="1"/>
        <end position="19"/>
    </location>
</feature>
<dbReference type="Gene3D" id="3.30.1360.200">
    <property type="match status" value="1"/>
</dbReference>
<protein>
    <submittedName>
        <fullName evidence="4">Preprotein translocase subunit SecD</fullName>
    </submittedName>
</protein>
<evidence type="ECO:0000313" key="5">
    <source>
        <dbReference type="Proteomes" id="UP000077868"/>
    </source>
</evidence>
<dbReference type="EMBL" id="CP015079">
    <property type="protein sequence ID" value="ANH37394.1"/>
    <property type="molecule type" value="Genomic_DNA"/>
</dbReference>
<accession>A0A1A9GGN2</accession>
<dbReference type="InterPro" id="IPR054384">
    <property type="entry name" value="SecDF_P1_head"/>
</dbReference>
<feature type="domain" description="SecDF P1 head subdomain" evidence="3">
    <location>
        <begin position="130"/>
        <end position="202"/>
    </location>
</feature>
<keyword evidence="2" id="KW-0732">Signal</keyword>
<reference evidence="4 5" key="1">
    <citation type="submission" date="2016-03" db="EMBL/GenBank/DDBJ databases">
        <title>Complete genome sequence of a soil Actinobacterium, Nocardioides dokdonensis FR1436.</title>
        <authorList>
            <person name="Kwon S.-K."/>
            <person name="Kim K."/>
            <person name="Kim J.F."/>
        </authorList>
    </citation>
    <scope>NUCLEOTIDE SEQUENCE [LARGE SCALE GENOMIC DNA]</scope>
    <source>
        <strain evidence="4 5">FR1436</strain>
    </source>
</reference>
<proteinExistence type="predicted"/>
<evidence type="ECO:0000256" key="2">
    <source>
        <dbReference type="SAM" id="SignalP"/>
    </source>
</evidence>
<feature type="region of interest" description="Disordered" evidence="1">
    <location>
        <begin position="28"/>
        <end position="52"/>
    </location>
</feature>
<dbReference type="Proteomes" id="UP000077868">
    <property type="component" value="Chromosome"/>
</dbReference>
<sequence length="203" mass="19932">MRPTLLVIPLLLAAVSGCGGTNGGAGGDAGGDAGAGETPTAQGATPTGAPAPGAAFQARPVLAVQGERPDGVEAALVRRLERLDCLRRAPTTNGPAAEPMLACDLLGAGFLLGPTEVDGGVAGVEVVELQRGYAVQVGLDPAATDAMAGLTSGLVGSEGRFAVVVDGALVALPRVADGIGSTLQIGEAWTRAEAEDVAARLTS</sequence>
<dbReference type="RefSeq" id="WP_068106959.1">
    <property type="nucleotide sequence ID" value="NZ_CP015079.1"/>
</dbReference>
<dbReference type="AlphaFoldDB" id="A0A1A9GGN2"/>
<feature type="chain" id="PRO_5039308371" evidence="2">
    <location>
        <begin position="20"/>
        <end position="203"/>
    </location>
</feature>
<feature type="compositionally biased region" description="Low complexity" evidence="1">
    <location>
        <begin position="35"/>
        <end position="52"/>
    </location>
</feature>
<keyword evidence="5" id="KW-1185">Reference proteome</keyword>
<name>A0A1A9GGN2_9ACTN</name>
<dbReference type="PATRIC" id="fig|1300347.3.peg.949"/>
<evidence type="ECO:0000259" key="3">
    <source>
        <dbReference type="Pfam" id="PF22599"/>
    </source>
</evidence>
<dbReference type="KEGG" id="ndk:I601_0951"/>
<evidence type="ECO:0000256" key="1">
    <source>
        <dbReference type="SAM" id="MobiDB-lite"/>
    </source>
</evidence>
<dbReference type="PROSITE" id="PS51257">
    <property type="entry name" value="PROKAR_LIPOPROTEIN"/>
    <property type="match status" value="1"/>
</dbReference>